<dbReference type="AlphaFoldDB" id="A0A7S2T909"/>
<reference evidence="2" key="1">
    <citation type="submission" date="2021-01" db="EMBL/GenBank/DDBJ databases">
        <authorList>
            <person name="Corre E."/>
            <person name="Pelletier E."/>
            <person name="Niang G."/>
            <person name="Scheremetjew M."/>
            <person name="Finn R."/>
            <person name="Kale V."/>
            <person name="Holt S."/>
            <person name="Cochrane G."/>
            <person name="Meng A."/>
            <person name="Brown T."/>
            <person name="Cohen L."/>
        </authorList>
    </citation>
    <scope>NUCLEOTIDE SEQUENCE</scope>
    <source>
        <strain evidence="2">RCC2335</strain>
    </source>
</reference>
<organism evidence="2">
    <name type="scientific">Chloropicon roscoffensis</name>
    <dbReference type="NCBI Taxonomy" id="1461544"/>
    <lineage>
        <taxon>Eukaryota</taxon>
        <taxon>Viridiplantae</taxon>
        <taxon>Chlorophyta</taxon>
        <taxon>Chloropicophyceae</taxon>
        <taxon>Chloropicales</taxon>
        <taxon>Chloropicaceae</taxon>
        <taxon>Chloropicon</taxon>
    </lineage>
</organism>
<feature type="region of interest" description="Disordered" evidence="1">
    <location>
        <begin position="1"/>
        <end position="130"/>
    </location>
</feature>
<gene>
    <name evidence="2" type="ORF">CROS1312_LOCUS1817</name>
</gene>
<feature type="compositionally biased region" description="Pro residues" evidence="1">
    <location>
        <begin position="47"/>
        <end position="57"/>
    </location>
</feature>
<accession>A0A7S2T909</accession>
<name>A0A7S2T909_9CHLO</name>
<feature type="compositionally biased region" description="Basic and acidic residues" evidence="1">
    <location>
        <begin position="31"/>
        <end position="43"/>
    </location>
</feature>
<evidence type="ECO:0000256" key="1">
    <source>
        <dbReference type="SAM" id="MobiDB-lite"/>
    </source>
</evidence>
<feature type="compositionally biased region" description="Basic and acidic residues" evidence="1">
    <location>
        <begin position="61"/>
        <end position="70"/>
    </location>
</feature>
<protein>
    <submittedName>
        <fullName evidence="2">Uncharacterized protein</fullName>
    </submittedName>
</protein>
<sequence>MSGNAPKSDWKKKFKKTFSKENIKNTFSKKPSKEKLPAVRGEGEENVPPPPPAPPLPQTALKDKTPEPKSHPKSPLAAVEAMKSTPFKDSPKKRRIDVTKSPSPPVVSKPSAPPLPKISDDEGEEQEWSGKGIASKCVRVLGAGVAVLAVKAAISAARNQR</sequence>
<dbReference type="EMBL" id="HBHM01002316">
    <property type="protein sequence ID" value="CAD9722549.1"/>
    <property type="molecule type" value="Transcribed_RNA"/>
</dbReference>
<proteinExistence type="predicted"/>
<feature type="compositionally biased region" description="Pro residues" evidence="1">
    <location>
        <begin position="102"/>
        <end position="116"/>
    </location>
</feature>
<evidence type="ECO:0000313" key="2">
    <source>
        <dbReference type="EMBL" id="CAD9722549.1"/>
    </source>
</evidence>